<evidence type="ECO:0000313" key="7">
    <source>
        <dbReference type="EMBL" id="MBP1986658.1"/>
    </source>
</evidence>
<feature type="DNA-binding region" description="H-T-H motif" evidence="5">
    <location>
        <begin position="27"/>
        <end position="46"/>
    </location>
</feature>
<evidence type="ECO:0000256" key="4">
    <source>
        <dbReference type="ARBA" id="ARBA00023163"/>
    </source>
</evidence>
<evidence type="ECO:0000256" key="3">
    <source>
        <dbReference type="ARBA" id="ARBA00023125"/>
    </source>
</evidence>
<dbReference type="OrthoDB" id="135877at2157"/>
<dbReference type="SUPFAM" id="SSF46689">
    <property type="entry name" value="Homeodomain-like"/>
    <property type="match status" value="1"/>
</dbReference>
<dbReference type="Pfam" id="PF13977">
    <property type="entry name" value="TetR_C_6"/>
    <property type="match status" value="1"/>
</dbReference>
<keyword evidence="2" id="KW-0805">Transcription regulation</keyword>
<protein>
    <submittedName>
        <fullName evidence="7">AcrR family transcriptional regulator</fullName>
    </submittedName>
</protein>
<dbReference type="GO" id="GO:0000976">
    <property type="term" value="F:transcription cis-regulatory region binding"/>
    <property type="evidence" value="ECO:0007669"/>
    <property type="project" value="TreeGrafter"/>
</dbReference>
<keyword evidence="8" id="KW-1185">Reference proteome</keyword>
<dbReference type="SUPFAM" id="SSF48498">
    <property type="entry name" value="Tetracyclin repressor-like, C-terminal domain"/>
    <property type="match status" value="1"/>
</dbReference>
<proteinExistence type="predicted"/>
<dbReference type="PROSITE" id="PS50977">
    <property type="entry name" value="HTH_TETR_2"/>
    <property type="match status" value="1"/>
</dbReference>
<dbReference type="GO" id="GO:0003700">
    <property type="term" value="F:DNA-binding transcription factor activity"/>
    <property type="evidence" value="ECO:0007669"/>
    <property type="project" value="TreeGrafter"/>
</dbReference>
<sequence length="198" mass="21864">MSTDDPVSDITAGTYRALCKHGYADVTMEDIAAETDKSKSALHYHYDSKHDLLVSFFDGLLESFTDRLDAVEGETAHDRLLDLIDTVLMPPDDDTPDKGFQTAVLEIKAQGPYDDAFRRHLQEHDRTLREYVETHLADGVDSGEFRSDLDVEASADFLVTVFNGAQTRSVAVGRPVEETRETLAAHIDSMIVADGGAE</sequence>
<evidence type="ECO:0000259" key="6">
    <source>
        <dbReference type="PROSITE" id="PS50977"/>
    </source>
</evidence>
<evidence type="ECO:0000256" key="1">
    <source>
        <dbReference type="ARBA" id="ARBA00022491"/>
    </source>
</evidence>
<dbReference type="InterPro" id="IPR001647">
    <property type="entry name" value="HTH_TetR"/>
</dbReference>
<dbReference type="AlphaFoldDB" id="A0A8T4GZX8"/>
<comment type="caution">
    <text evidence="7">The sequence shown here is derived from an EMBL/GenBank/DDBJ whole genome shotgun (WGS) entry which is preliminary data.</text>
</comment>
<gene>
    <name evidence="7" type="ORF">J2753_001152</name>
</gene>
<dbReference type="InterPro" id="IPR039538">
    <property type="entry name" value="BetI_C"/>
</dbReference>
<dbReference type="Pfam" id="PF00440">
    <property type="entry name" value="TetR_N"/>
    <property type="match status" value="1"/>
</dbReference>
<reference evidence="7" key="1">
    <citation type="submission" date="2021-03" db="EMBL/GenBank/DDBJ databases">
        <title>Genomic Encyclopedia of Type Strains, Phase IV (KMG-IV): sequencing the most valuable type-strain genomes for metagenomic binning, comparative biology and taxonomic classification.</title>
        <authorList>
            <person name="Goeker M."/>
        </authorList>
    </citation>
    <scope>NUCLEOTIDE SEQUENCE</scope>
    <source>
        <strain evidence="7">DSM 26232</strain>
    </source>
</reference>
<feature type="domain" description="HTH tetR-type" evidence="6">
    <location>
        <begin position="4"/>
        <end position="64"/>
    </location>
</feature>
<dbReference type="Gene3D" id="1.10.357.10">
    <property type="entry name" value="Tetracycline Repressor, domain 2"/>
    <property type="match status" value="1"/>
</dbReference>
<dbReference type="EMBL" id="JAGGLC010000002">
    <property type="protein sequence ID" value="MBP1986658.1"/>
    <property type="molecule type" value="Genomic_DNA"/>
</dbReference>
<dbReference type="InterPro" id="IPR036271">
    <property type="entry name" value="Tet_transcr_reg_TetR-rel_C_sf"/>
</dbReference>
<evidence type="ECO:0000313" key="8">
    <source>
        <dbReference type="Proteomes" id="UP000823736"/>
    </source>
</evidence>
<name>A0A8T4GZX8_9EURY</name>
<accession>A0A8T4GZX8</accession>
<dbReference type="RefSeq" id="WP_209490949.1">
    <property type="nucleotide sequence ID" value="NZ_JAGGLC010000002.1"/>
</dbReference>
<keyword evidence="4" id="KW-0804">Transcription</keyword>
<dbReference type="PANTHER" id="PTHR30055:SF234">
    <property type="entry name" value="HTH-TYPE TRANSCRIPTIONAL REGULATOR BETI"/>
    <property type="match status" value="1"/>
</dbReference>
<dbReference type="PANTHER" id="PTHR30055">
    <property type="entry name" value="HTH-TYPE TRANSCRIPTIONAL REGULATOR RUTR"/>
    <property type="match status" value="1"/>
</dbReference>
<organism evidence="7 8">
    <name type="scientific">Halolamina salifodinae</name>
    <dbReference type="NCBI Taxonomy" id="1202767"/>
    <lineage>
        <taxon>Archaea</taxon>
        <taxon>Methanobacteriati</taxon>
        <taxon>Methanobacteriota</taxon>
        <taxon>Stenosarchaea group</taxon>
        <taxon>Halobacteria</taxon>
        <taxon>Halobacteriales</taxon>
        <taxon>Haloferacaceae</taxon>
    </lineage>
</organism>
<evidence type="ECO:0000256" key="2">
    <source>
        <dbReference type="ARBA" id="ARBA00023015"/>
    </source>
</evidence>
<dbReference type="InterPro" id="IPR050109">
    <property type="entry name" value="HTH-type_TetR-like_transc_reg"/>
</dbReference>
<keyword evidence="3 5" id="KW-0238">DNA-binding</keyword>
<keyword evidence="1" id="KW-0678">Repressor</keyword>
<dbReference type="Proteomes" id="UP000823736">
    <property type="component" value="Unassembled WGS sequence"/>
</dbReference>
<evidence type="ECO:0000256" key="5">
    <source>
        <dbReference type="PROSITE-ProRule" id="PRU00335"/>
    </source>
</evidence>
<dbReference type="InterPro" id="IPR009057">
    <property type="entry name" value="Homeodomain-like_sf"/>
</dbReference>